<dbReference type="AlphaFoldDB" id="A0AAV1JUZ6"/>
<evidence type="ECO:0000256" key="1">
    <source>
        <dbReference type="SAM" id="MobiDB-lite"/>
    </source>
</evidence>
<evidence type="ECO:0000313" key="3">
    <source>
        <dbReference type="Proteomes" id="UP001497472"/>
    </source>
</evidence>
<feature type="region of interest" description="Disordered" evidence="1">
    <location>
        <begin position="1"/>
        <end position="42"/>
    </location>
</feature>
<accession>A0AAV1JUZ6</accession>
<sequence length="155" mass="17500">MRRKKRDQSIDRLPQKDKRTAAPSYRRHHCTGTTQGEKRNAGRHAGVQFYLRAAATPVTRTLPLWPSRHDRGAAGARSRRHLRGAQPGIRVTTREALGRCAAWAAIDVRPTPASPRTPERIRSQPNLTASALTYFERTLTSFYQWSSDATRTTPL</sequence>
<organism evidence="2 3">
    <name type="scientific">Leptosia nina</name>
    <dbReference type="NCBI Taxonomy" id="320188"/>
    <lineage>
        <taxon>Eukaryota</taxon>
        <taxon>Metazoa</taxon>
        <taxon>Ecdysozoa</taxon>
        <taxon>Arthropoda</taxon>
        <taxon>Hexapoda</taxon>
        <taxon>Insecta</taxon>
        <taxon>Pterygota</taxon>
        <taxon>Neoptera</taxon>
        <taxon>Endopterygota</taxon>
        <taxon>Lepidoptera</taxon>
        <taxon>Glossata</taxon>
        <taxon>Ditrysia</taxon>
        <taxon>Papilionoidea</taxon>
        <taxon>Pieridae</taxon>
        <taxon>Pierinae</taxon>
        <taxon>Leptosia</taxon>
    </lineage>
</organism>
<comment type="caution">
    <text evidence="2">The sequence shown here is derived from an EMBL/GenBank/DDBJ whole genome shotgun (WGS) entry which is preliminary data.</text>
</comment>
<reference evidence="2 3" key="1">
    <citation type="submission" date="2023-11" db="EMBL/GenBank/DDBJ databases">
        <authorList>
            <person name="Okamura Y."/>
        </authorList>
    </citation>
    <scope>NUCLEOTIDE SEQUENCE [LARGE SCALE GENOMIC DNA]</scope>
</reference>
<proteinExistence type="predicted"/>
<evidence type="ECO:0000313" key="2">
    <source>
        <dbReference type="EMBL" id="CAK1552682.1"/>
    </source>
</evidence>
<gene>
    <name evidence="2" type="ORF">LNINA_LOCUS11713</name>
</gene>
<feature type="region of interest" description="Disordered" evidence="1">
    <location>
        <begin position="63"/>
        <end position="86"/>
    </location>
</feature>
<feature type="compositionally biased region" description="Basic and acidic residues" evidence="1">
    <location>
        <begin position="7"/>
        <end position="20"/>
    </location>
</feature>
<keyword evidence="3" id="KW-1185">Reference proteome</keyword>
<protein>
    <submittedName>
        <fullName evidence="2">Uncharacterized protein</fullName>
    </submittedName>
</protein>
<dbReference type="Proteomes" id="UP001497472">
    <property type="component" value="Unassembled WGS sequence"/>
</dbReference>
<name>A0AAV1JUZ6_9NEOP</name>
<dbReference type="EMBL" id="CAVLEF010000156">
    <property type="protein sequence ID" value="CAK1552682.1"/>
    <property type="molecule type" value="Genomic_DNA"/>
</dbReference>